<dbReference type="GO" id="GO:0005829">
    <property type="term" value="C:cytosol"/>
    <property type="evidence" value="ECO:0007669"/>
    <property type="project" value="TreeGrafter"/>
</dbReference>
<dbReference type="Proteomes" id="UP000501728">
    <property type="component" value="Chromosome"/>
</dbReference>
<dbReference type="AlphaFoldDB" id="A0A858U614"/>
<dbReference type="PANTHER" id="PTHR10948:SF23">
    <property type="entry name" value="TRANSPOSASE INSI FOR INSERTION SEQUENCE ELEMENT IS30A-RELATED"/>
    <property type="match status" value="1"/>
</dbReference>
<gene>
    <name evidence="3" type="ORF">HGG64_01940</name>
</gene>
<dbReference type="Pfam" id="PF13936">
    <property type="entry name" value="HTH_38"/>
    <property type="match status" value="1"/>
</dbReference>
<evidence type="ECO:0000256" key="1">
    <source>
        <dbReference type="ARBA" id="ARBA00023172"/>
    </source>
</evidence>
<dbReference type="PROSITE" id="PS50994">
    <property type="entry name" value="INTEGRASE"/>
    <property type="match status" value="1"/>
</dbReference>
<protein>
    <submittedName>
        <fullName evidence="3">IS30 family transposase</fullName>
    </submittedName>
</protein>
<dbReference type="EMBL" id="CP051480">
    <property type="protein sequence ID" value="QJG66705.1"/>
    <property type="molecule type" value="Genomic_DNA"/>
</dbReference>
<dbReference type="InterPro" id="IPR053392">
    <property type="entry name" value="Transposase_IS30-like"/>
</dbReference>
<organism evidence="3 4">
    <name type="scientific">Mycoplasma phocoeninasale</name>
    <dbReference type="NCBI Taxonomy" id="2726117"/>
    <lineage>
        <taxon>Bacteria</taxon>
        <taxon>Bacillati</taxon>
        <taxon>Mycoplasmatota</taxon>
        <taxon>Mollicutes</taxon>
        <taxon>Mycoplasmataceae</taxon>
        <taxon>Mycoplasma</taxon>
    </lineage>
</organism>
<dbReference type="GO" id="GO:0015074">
    <property type="term" value="P:DNA integration"/>
    <property type="evidence" value="ECO:0007669"/>
    <property type="project" value="InterPro"/>
</dbReference>
<proteinExistence type="predicted"/>
<dbReference type="InterPro" id="IPR051917">
    <property type="entry name" value="Transposase-Integrase"/>
</dbReference>
<dbReference type="Gene3D" id="3.30.420.10">
    <property type="entry name" value="Ribonuclease H-like superfamily/Ribonuclease H"/>
    <property type="match status" value="1"/>
</dbReference>
<dbReference type="SUPFAM" id="SSF53098">
    <property type="entry name" value="Ribonuclease H-like"/>
    <property type="match status" value="1"/>
</dbReference>
<keyword evidence="4" id="KW-1185">Reference proteome</keyword>
<dbReference type="InterPro" id="IPR001584">
    <property type="entry name" value="Integrase_cat-core"/>
</dbReference>
<dbReference type="InterPro" id="IPR025246">
    <property type="entry name" value="IS30-like_HTH"/>
</dbReference>
<feature type="domain" description="Integrase catalytic" evidence="2">
    <location>
        <begin position="175"/>
        <end position="331"/>
    </location>
</feature>
<evidence type="ECO:0000313" key="3">
    <source>
        <dbReference type="EMBL" id="QJG66705.1"/>
    </source>
</evidence>
<dbReference type="NCBIfam" id="NF033563">
    <property type="entry name" value="transpos_IS30"/>
    <property type="match status" value="1"/>
</dbReference>
<name>A0A858U614_9MOLU</name>
<dbReference type="GO" id="GO:0006310">
    <property type="term" value="P:DNA recombination"/>
    <property type="evidence" value="ECO:0007669"/>
    <property type="project" value="UniProtKB-KW"/>
</dbReference>
<dbReference type="GO" id="GO:0004803">
    <property type="term" value="F:transposase activity"/>
    <property type="evidence" value="ECO:0007669"/>
    <property type="project" value="TreeGrafter"/>
</dbReference>
<dbReference type="KEGG" id="mphn:HGG64_01940"/>
<accession>A0A858U614</accession>
<dbReference type="PANTHER" id="PTHR10948">
    <property type="entry name" value="TRANSPOSASE"/>
    <property type="match status" value="1"/>
</dbReference>
<keyword evidence="1" id="KW-0233">DNA recombination</keyword>
<dbReference type="InterPro" id="IPR012337">
    <property type="entry name" value="RNaseH-like_sf"/>
</dbReference>
<evidence type="ECO:0000259" key="2">
    <source>
        <dbReference type="PROSITE" id="PS50994"/>
    </source>
</evidence>
<reference evidence="3 4" key="1">
    <citation type="submission" date="2020-04" db="EMBL/GenBank/DDBJ databases">
        <title>Novel Mycoplasma species detected in Phocoena phocoena (harbor porpoise) from the USA.</title>
        <authorList>
            <person name="Volokhov D.V."/>
        </authorList>
    </citation>
    <scope>NUCLEOTIDE SEQUENCE [LARGE SCALE GENOMIC DNA]</scope>
    <source>
        <strain evidence="3 4">C264-NAS</strain>
    </source>
</reference>
<dbReference type="GO" id="GO:0003676">
    <property type="term" value="F:nucleic acid binding"/>
    <property type="evidence" value="ECO:0007669"/>
    <property type="project" value="InterPro"/>
</dbReference>
<evidence type="ECO:0000313" key="4">
    <source>
        <dbReference type="Proteomes" id="UP000501728"/>
    </source>
</evidence>
<sequence>MHYNIRKYKHITNDERILIQTYMQKSMPIKMIALELNRNVSTIWRELKRNTSYEGNYAANIPCFKALKRHKHKYLFKFEIDQKIIDFTKEFIKFYDKRYHGVKATYNKIKNYFNFKNIPSIRTIFNWIRTNKWTITKDNRLRQYYKKDGKRTSNVIQRLVPNEYVFPIWARSKHIDLREEYGHWELDLIIGKRASGFNNIITLTERKTKVGFAALIKSKDPMKVNSEVKKLVEKNHLEVKSITIDNGIEFEKIGLLAKWIGAIIYKAEPYASFQRGSNENFNGLIRRMWKKGFDFNQITEENLKNVIRDINNMPREILNYETSYDHFMRENFGVIK</sequence>
<dbReference type="InterPro" id="IPR036397">
    <property type="entry name" value="RNaseH_sf"/>
</dbReference>
<dbReference type="GO" id="GO:0032196">
    <property type="term" value="P:transposition"/>
    <property type="evidence" value="ECO:0007669"/>
    <property type="project" value="TreeGrafter"/>
</dbReference>